<dbReference type="GeneID" id="55594138"/>
<dbReference type="EMBL" id="CP053941">
    <property type="protein sequence ID" value="QKG92047.1"/>
    <property type="molecule type" value="Genomic_DNA"/>
</dbReference>
<feature type="region of interest" description="Disordered" evidence="1">
    <location>
        <begin position="39"/>
        <end position="69"/>
    </location>
</feature>
<evidence type="ECO:0000313" key="2">
    <source>
        <dbReference type="EMBL" id="QKG92047.1"/>
    </source>
</evidence>
<dbReference type="KEGG" id="hsai:HPS36_04010"/>
<accession>A0A7D3XZI7</accession>
<evidence type="ECO:0000256" key="1">
    <source>
        <dbReference type="SAM" id="MobiDB-lite"/>
    </source>
</evidence>
<name>A0A7D3XZI7_9EURY</name>
<protein>
    <recommendedName>
        <fullName evidence="4">CopG family transcriptional regulator</fullName>
    </recommendedName>
</protein>
<dbReference type="RefSeq" id="WP_173228596.1">
    <property type="nucleotide sequence ID" value="NZ_CP053941.1"/>
</dbReference>
<gene>
    <name evidence="2" type="ORF">HPS36_04010</name>
</gene>
<organism evidence="2 3">
    <name type="scientific">Halorubrum salinarum</name>
    <dbReference type="NCBI Taxonomy" id="2739057"/>
    <lineage>
        <taxon>Archaea</taxon>
        <taxon>Methanobacteriati</taxon>
        <taxon>Methanobacteriota</taxon>
        <taxon>Stenosarchaea group</taxon>
        <taxon>Halobacteria</taxon>
        <taxon>Halobacteriales</taxon>
        <taxon>Haloferacaceae</taxon>
        <taxon>Halorubrum</taxon>
    </lineage>
</organism>
<evidence type="ECO:0000313" key="3">
    <source>
        <dbReference type="Proteomes" id="UP000505020"/>
    </source>
</evidence>
<proteinExistence type="predicted"/>
<evidence type="ECO:0008006" key="4">
    <source>
        <dbReference type="Google" id="ProtNLM"/>
    </source>
</evidence>
<dbReference type="Proteomes" id="UP000505020">
    <property type="component" value="Chromosome"/>
</dbReference>
<dbReference type="AlphaFoldDB" id="A0A7D3XZI7"/>
<reference evidence="2 3" key="1">
    <citation type="submission" date="2020-05" db="EMBL/GenBank/DDBJ databases">
        <title>Halorubrum RHB-C sp.nov., an extremely halophilic archaeon isolated from solar salt farm.</title>
        <authorList>
            <person name="Ho H."/>
            <person name="Danganan R.E."/>
            <person name="Dedeles G.R."/>
            <person name="Kim S.-G."/>
        </authorList>
    </citation>
    <scope>NUCLEOTIDE SEQUENCE [LARGE SCALE GENOMIC DNA]</scope>
    <source>
        <strain evidence="2 3">RHB-C</strain>
    </source>
</reference>
<keyword evidence="3" id="KW-1185">Reference proteome</keyword>
<sequence>MKLDIDRELYEVLSRRAADNGYTSAEEYSKEILETVVQELESQTKQRPDTNVSDDESVTNRLEDLGYLE</sequence>